<evidence type="ECO:0000259" key="8">
    <source>
        <dbReference type="Pfam" id="PF01232"/>
    </source>
</evidence>
<comment type="caution">
    <text evidence="10">The sequence shown here is derived from an EMBL/GenBank/DDBJ whole genome shotgun (WGS) entry which is preliminary data.</text>
</comment>
<comment type="catalytic activity">
    <reaction evidence="6 7">
        <text>D-mannitol 1-phosphate + NAD(+) = beta-D-fructose 6-phosphate + NADH + H(+)</text>
        <dbReference type="Rhea" id="RHEA:19661"/>
        <dbReference type="ChEBI" id="CHEBI:15378"/>
        <dbReference type="ChEBI" id="CHEBI:57540"/>
        <dbReference type="ChEBI" id="CHEBI:57634"/>
        <dbReference type="ChEBI" id="CHEBI:57945"/>
        <dbReference type="ChEBI" id="CHEBI:61381"/>
        <dbReference type="EC" id="1.1.1.17"/>
    </reaction>
</comment>
<dbReference type="GO" id="GO:0008926">
    <property type="term" value="F:mannitol-1-phosphate 5-dehydrogenase activity"/>
    <property type="evidence" value="ECO:0007669"/>
    <property type="project" value="UniProtKB-UniRule"/>
</dbReference>
<dbReference type="PANTHER" id="PTHR30524:SF0">
    <property type="entry name" value="ALTRONATE OXIDOREDUCTASE-RELATED"/>
    <property type="match status" value="1"/>
</dbReference>
<dbReference type="EC" id="1.1.1.17" evidence="2 7"/>
<dbReference type="PRINTS" id="PR00084">
    <property type="entry name" value="MTLDHDRGNASE"/>
</dbReference>
<evidence type="ECO:0000256" key="3">
    <source>
        <dbReference type="ARBA" id="ARBA00016219"/>
    </source>
</evidence>
<feature type="domain" description="Mannitol dehydrogenase N-terminal" evidence="8">
    <location>
        <begin position="1"/>
        <end position="193"/>
    </location>
</feature>
<dbReference type="SUPFAM" id="SSF51735">
    <property type="entry name" value="NAD(P)-binding Rossmann-fold domains"/>
    <property type="match status" value="1"/>
</dbReference>
<dbReference type="NCBIfam" id="NF002652">
    <property type="entry name" value="PRK02318.2-5"/>
    <property type="match status" value="1"/>
</dbReference>
<reference evidence="10 11" key="1">
    <citation type="submission" date="2016-09" db="EMBL/GenBank/DDBJ databases">
        <title>Bacillus aquimaris SAMM genome sequence reveals colonization and biosurfactant production capacities.</title>
        <authorList>
            <person name="Waghmode S.R."/>
            <person name="Suryavanshi M.V."/>
        </authorList>
    </citation>
    <scope>NUCLEOTIDE SEQUENCE [LARGE SCALE GENOMIC DNA]</scope>
    <source>
        <strain evidence="10 11">SAMM</strain>
    </source>
</reference>
<dbReference type="InterPro" id="IPR013131">
    <property type="entry name" value="Mannitol_DH_N"/>
</dbReference>
<evidence type="ECO:0000256" key="6">
    <source>
        <dbReference type="ARBA" id="ARBA00048615"/>
    </source>
</evidence>
<name>A0A1J6WNK4_9BACI</name>
<dbReference type="InterPro" id="IPR013328">
    <property type="entry name" value="6PGD_dom2"/>
</dbReference>
<keyword evidence="5 7" id="KW-0520">NAD</keyword>
<dbReference type="PANTHER" id="PTHR30524">
    <property type="entry name" value="MANNITOL-1-PHOSPHATE 5-DEHYDROGENASE"/>
    <property type="match status" value="1"/>
</dbReference>
<dbReference type="HAMAP" id="MF_00196">
    <property type="entry name" value="Mannitol_dehydrog"/>
    <property type="match status" value="1"/>
</dbReference>
<evidence type="ECO:0000256" key="7">
    <source>
        <dbReference type="HAMAP-Rule" id="MF_00196"/>
    </source>
</evidence>
<evidence type="ECO:0000256" key="5">
    <source>
        <dbReference type="ARBA" id="ARBA00023027"/>
    </source>
</evidence>
<proteinExistence type="inferred from homology"/>
<dbReference type="AlphaFoldDB" id="A0A1J6WNK4"/>
<evidence type="ECO:0000313" key="11">
    <source>
        <dbReference type="Proteomes" id="UP000182062"/>
    </source>
</evidence>
<organism evidence="10 11">
    <name type="scientific">Rossellomorea aquimaris</name>
    <dbReference type="NCBI Taxonomy" id="189382"/>
    <lineage>
        <taxon>Bacteria</taxon>
        <taxon>Bacillati</taxon>
        <taxon>Bacillota</taxon>
        <taxon>Bacilli</taxon>
        <taxon>Bacillales</taxon>
        <taxon>Bacillaceae</taxon>
        <taxon>Rossellomorea</taxon>
    </lineage>
</organism>
<dbReference type="Pfam" id="PF01232">
    <property type="entry name" value="Mannitol_dh"/>
    <property type="match status" value="1"/>
</dbReference>
<dbReference type="InterPro" id="IPR008927">
    <property type="entry name" value="6-PGluconate_DH-like_C_sf"/>
</dbReference>
<accession>A0A1J6WNK4</accession>
<dbReference type="InterPro" id="IPR023028">
    <property type="entry name" value="Mannitol_1_phos_5_DH"/>
</dbReference>
<dbReference type="GO" id="GO:0005829">
    <property type="term" value="C:cytosol"/>
    <property type="evidence" value="ECO:0007669"/>
    <property type="project" value="TreeGrafter"/>
</dbReference>
<dbReference type="Pfam" id="PF08125">
    <property type="entry name" value="Mannitol_dh_C"/>
    <property type="match status" value="1"/>
</dbReference>
<feature type="domain" description="Mannitol dehydrogenase C-terminal" evidence="9">
    <location>
        <begin position="205"/>
        <end position="362"/>
    </location>
</feature>
<comment type="similarity">
    <text evidence="1 7">Belongs to the mannitol dehydrogenase family.</text>
</comment>
<dbReference type="RefSeq" id="WP_071619915.1">
    <property type="nucleotide sequence ID" value="NZ_MINN01000117.1"/>
</dbReference>
<keyword evidence="11" id="KW-1185">Reference proteome</keyword>
<dbReference type="InterPro" id="IPR013118">
    <property type="entry name" value="Mannitol_DH_C"/>
</dbReference>
<evidence type="ECO:0000256" key="4">
    <source>
        <dbReference type="ARBA" id="ARBA00023002"/>
    </source>
</evidence>
<dbReference type="EMBL" id="MINN01000117">
    <property type="protein sequence ID" value="OIU69811.1"/>
    <property type="molecule type" value="Genomic_DNA"/>
</dbReference>
<dbReference type="Proteomes" id="UP000182062">
    <property type="component" value="Unassembled WGS sequence"/>
</dbReference>
<gene>
    <name evidence="7" type="primary">mtlD</name>
    <name evidence="10" type="ORF">BHE18_02570</name>
</gene>
<dbReference type="InterPro" id="IPR000669">
    <property type="entry name" value="Mannitol_DH"/>
</dbReference>
<dbReference type="Gene3D" id="1.10.1040.10">
    <property type="entry name" value="N-(1-d-carboxylethyl)-l-norvaline Dehydrogenase, domain 2"/>
    <property type="match status" value="1"/>
</dbReference>
<keyword evidence="4 7" id="KW-0560">Oxidoreductase</keyword>
<dbReference type="InterPro" id="IPR036291">
    <property type="entry name" value="NAD(P)-bd_dom_sf"/>
</dbReference>
<dbReference type="OrthoDB" id="271711at2"/>
<protein>
    <recommendedName>
        <fullName evidence="3 7">Mannitol-1-phosphate 5-dehydrogenase</fullName>
        <ecNumber evidence="2 7">1.1.1.17</ecNumber>
    </recommendedName>
</protein>
<evidence type="ECO:0000256" key="1">
    <source>
        <dbReference type="ARBA" id="ARBA00006541"/>
    </source>
</evidence>
<evidence type="ECO:0000256" key="2">
    <source>
        <dbReference type="ARBA" id="ARBA00012939"/>
    </source>
</evidence>
<dbReference type="SUPFAM" id="SSF48179">
    <property type="entry name" value="6-phosphogluconate dehydrogenase C-terminal domain-like"/>
    <property type="match status" value="1"/>
</dbReference>
<comment type="caution">
    <text evidence="7">Lacks conserved residue(s) required for the propagation of feature annotation.</text>
</comment>
<evidence type="ECO:0000313" key="10">
    <source>
        <dbReference type="EMBL" id="OIU69811.1"/>
    </source>
</evidence>
<dbReference type="Gene3D" id="3.40.50.720">
    <property type="entry name" value="NAD(P)-binding Rossmann-like Domain"/>
    <property type="match status" value="1"/>
</dbReference>
<sequence length="390" mass="44127">MRALHFGAGNIGKGFIGYFLNKTGYEVCFVDVDQKAVDQFNQNNRYLVEILDDARTVESISPVSALNSLTQAEEVIEQIENADIITTSVGVNNLSRIAPVLSQGLLRRIKKNKNKLDIIANENAINASSTLKSEIEKLVAPGEMDEILTLAGFPNASIDRLALSREDEQDQIAIVEPVYEWVINQKELANHELPSIEGATYVEELKPYIERKLFVVNMGHAATAYIGYLYNESTIQSALQRPEIEQFVRGVMNETAQYFLKKHNVSQEEMKNYIKKTIIRFKNQNISDNIFRVGRSPIRKLGYDERLVKPMRELSELDLPSDYLAVAISAGFIYDDPQDGESAALQDFIREHGVEQAIRHYTGITDDRILTSLKENYFKLKENVTSVLID</sequence>
<dbReference type="GO" id="GO:0019592">
    <property type="term" value="P:mannitol catabolic process"/>
    <property type="evidence" value="ECO:0007669"/>
    <property type="project" value="TreeGrafter"/>
</dbReference>
<evidence type="ECO:0000259" key="9">
    <source>
        <dbReference type="Pfam" id="PF08125"/>
    </source>
</evidence>